<dbReference type="Proteomes" id="UP000034371">
    <property type="component" value="Unassembled WGS sequence"/>
</dbReference>
<dbReference type="InterPro" id="IPR051453">
    <property type="entry name" value="MBL_Glyoxalase_II"/>
</dbReference>
<dbReference type="PATRIC" id="fig|1618487.3.peg.959"/>
<sequence length="178" mass="19339">MIDPGSDAAEITEAIDGLKLKIKYIILTHAHIDHIVSVDELRSGLDAKVIVHREEARALTNPFYNGSGLFGLNKVFREADAVVNDGDVLEAGGLKFEIIHTPGHTSGGICIKTCDKLFTGDTLFMMSVGRTDLGDGDQDQLMDSIKNKLMKLKDETIVLPGHGTSTTIGYERANNPFI</sequence>
<reference evidence="6 7" key="1">
    <citation type="journal article" date="2015" name="Nature">
        <title>rRNA introns, odd ribosomes, and small enigmatic genomes across a large radiation of phyla.</title>
        <authorList>
            <person name="Brown C.T."/>
            <person name="Hug L.A."/>
            <person name="Thomas B.C."/>
            <person name="Sharon I."/>
            <person name="Castelle C.J."/>
            <person name="Singh A."/>
            <person name="Wilkins M.J."/>
            <person name="Williams K.H."/>
            <person name="Banfield J.F."/>
        </authorList>
    </citation>
    <scope>NUCLEOTIDE SEQUENCE [LARGE SCALE GENOMIC DNA]</scope>
</reference>
<feature type="domain" description="Metallo-beta-lactamase" evidence="5">
    <location>
        <begin position="5"/>
        <end position="162"/>
    </location>
</feature>
<accession>A0A0G0X375</accession>
<evidence type="ECO:0000259" key="5">
    <source>
        <dbReference type="SMART" id="SM00849"/>
    </source>
</evidence>
<keyword evidence="4" id="KW-0862">Zinc</keyword>
<dbReference type="InterPro" id="IPR001279">
    <property type="entry name" value="Metallo-B-lactamas"/>
</dbReference>
<dbReference type="PANTHER" id="PTHR46233:SF3">
    <property type="entry name" value="HYDROXYACYLGLUTATHIONE HYDROLASE GLOC"/>
    <property type="match status" value="1"/>
</dbReference>
<evidence type="ECO:0000256" key="2">
    <source>
        <dbReference type="ARBA" id="ARBA00022723"/>
    </source>
</evidence>
<proteinExistence type="predicted"/>
<dbReference type="InterPro" id="IPR036866">
    <property type="entry name" value="RibonucZ/Hydroxyglut_hydro"/>
</dbReference>
<keyword evidence="3" id="KW-0378">Hydrolase</keyword>
<gene>
    <name evidence="6" type="ORF">UU78_C0083G0004</name>
</gene>
<dbReference type="AlphaFoldDB" id="A0A0G0X375"/>
<comment type="caution">
    <text evidence="6">The sequence shown here is derived from an EMBL/GenBank/DDBJ whole genome shotgun (WGS) entry which is preliminary data.</text>
</comment>
<keyword evidence="2" id="KW-0479">Metal-binding</keyword>
<evidence type="ECO:0000313" key="6">
    <source>
        <dbReference type="EMBL" id="KKS19450.1"/>
    </source>
</evidence>
<dbReference type="PANTHER" id="PTHR46233">
    <property type="entry name" value="HYDROXYACYLGLUTATHIONE HYDROLASE GLOC"/>
    <property type="match status" value="1"/>
</dbReference>
<dbReference type="GO" id="GO:0046872">
    <property type="term" value="F:metal ion binding"/>
    <property type="evidence" value="ECO:0007669"/>
    <property type="project" value="UniProtKB-KW"/>
</dbReference>
<dbReference type="Pfam" id="PF00753">
    <property type="entry name" value="Lactamase_B"/>
    <property type="match status" value="1"/>
</dbReference>
<comment type="cofactor">
    <cofactor evidence="1">
        <name>Zn(2+)</name>
        <dbReference type="ChEBI" id="CHEBI:29105"/>
    </cofactor>
</comment>
<protein>
    <submittedName>
        <fullName evidence="6">Beta-lactamase domain protein</fullName>
    </submittedName>
</protein>
<dbReference type="EMBL" id="LCBY01000083">
    <property type="protein sequence ID" value="KKS19450.1"/>
    <property type="molecule type" value="Genomic_DNA"/>
</dbReference>
<evidence type="ECO:0000256" key="4">
    <source>
        <dbReference type="ARBA" id="ARBA00022833"/>
    </source>
</evidence>
<organism evidence="6 7">
    <name type="scientific">Candidatus Roizmanbacteria bacterium GW2011_GWC2_41_7</name>
    <dbReference type="NCBI Taxonomy" id="1618487"/>
    <lineage>
        <taxon>Bacteria</taxon>
        <taxon>Candidatus Roizmaniibacteriota</taxon>
    </lineage>
</organism>
<evidence type="ECO:0000256" key="1">
    <source>
        <dbReference type="ARBA" id="ARBA00001947"/>
    </source>
</evidence>
<dbReference type="SUPFAM" id="SSF56281">
    <property type="entry name" value="Metallo-hydrolase/oxidoreductase"/>
    <property type="match status" value="1"/>
</dbReference>
<name>A0A0G0X375_9BACT</name>
<dbReference type="Gene3D" id="3.60.15.10">
    <property type="entry name" value="Ribonuclease Z/Hydroxyacylglutathione hydrolase-like"/>
    <property type="match status" value="1"/>
</dbReference>
<dbReference type="CDD" id="cd06262">
    <property type="entry name" value="metallo-hydrolase-like_MBL-fold"/>
    <property type="match status" value="1"/>
</dbReference>
<dbReference type="SMART" id="SM00849">
    <property type="entry name" value="Lactamase_B"/>
    <property type="match status" value="1"/>
</dbReference>
<evidence type="ECO:0000313" key="7">
    <source>
        <dbReference type="Proteomes" id="UP000034371"/>
    </source>
</evidence>
<evidence type="ECO:0000256" key="3">
    <source>
        <dbReference type="ARBA" id="ARBA00022801"/>
    </source>
</evidence>
<dbReference type="GO" id="GO:0016787">
    <property type="term" value="F:hydrolase activity"/>
    <property type="evidence" value="ECO:0007669"/>
    <property type="project" value="UniProtKB-KW"/>
</dbReference>